<evidence type="ECO:0000256" key="6">
    <source>
        <dbReference type="SAM" id="MobiDB-lite"/>
    </source>
</evidence>
<dbReference type="Gramene" id="TraesCLE_scaffold_100536_01G000100.1">
    <property type="protein sequence ID" value="TraesCLE_scaffold_100536_01G000100.1"/>
    <property type="gene ID" value="TraesCLE_scaffold_100536_01G000100"/>
</dbReference>
<dbReference type="InterPro" id="IPR001471">
    <property type="entry name" value="AP2/ERF_dom"/>
</dbReference>
<dbReference type="InterPro" id="IPR016177">
    <property type="entry name" value="DNA-bd_dom_sf"/>
</dbReference>
<feature type="compositionally biased region" description="Low complexity" evidence="6">
    <location>
        <begin position="70"/>
        <end position="80"/>
    </location>
</feature>
<evidence type="ECO:0000256" key="2">
    <source>
        <dbReference type="ARBA" id="ARBA00023015"/>
    </source>
</evidence>
<feature type="region of interest" description="Disordered" evidence="6">
    <location>
        <begin position="70"/>
        <end position="105"/>
    </location>
</feature>
<keyword evidence="2" id="KW-0805">Transcription regulation</keyword>
<sequence length="186" mass="18840">MPLSLGADHLAAPGARAPPARVGAAMGMGMGMGMDTSLSLGGAAAYLPLNENDSLDMILLDVLREASAVAAASPSSSSPPTKTARAIAASSPDASEGGGACAAGRAAERPHYRGVRRRPWGKYAAEIRDPSRPGTRLWLGTFGTAEEAAVAYDRAAFRLRGAKALLNFPPAVGADGARRGGADGAR</sequence>
<evidence type="ECO:0000256" key="1">
    <source>
        <dbReference type="ARBA" id="ARBA00004123"/>
    </source>
</evidence>
<reference evidence="8" key="2">
    <citation type="submission" date="2018-10" db="UniProtKB">
        <authorList>
            <consortium name="EnsemblPlants"/>
        </authorList>
    </citation>
    <scope>IDENTIFICATION</scope>
</reference>
<comment type="subcellular location">
    <subcellularLocation>
        <location evidence="1">Nucleus</location>
    </subcellularLocation>
</comment>
<dbReference type="Gramene" id="TraesRN3A0100743300.1">
    <property type="protein sequence ID" value="TraesRN3A0100743300.1"/>
    <property type="gene ID" value="TraesRN3A0100743300"/>
</dbReference>
<dbReference type="PANTHER" id="PTHR31190">
    <property type="entry name" value="DNA-BINDING DOMAIN"/>
    <property type="match status" value="1"/>
</dbReference>
<evidence type="ECO:0000313" key="9">
    <source>
        <dbReference type="Proteomes" id="UP000019116"/>
    </source>
</evidence>
<dbReference type="Gramene" id="TraesWEE_scaffold_141441_01G000100.1">
    <property type="protein sequence ID" value="TraesWEE_scaffold_141441_01G000100.1"/>
    <property type="gene ID" value="TraesWEE_scaffold_141441_01G000100"/>
</dbReference>
<evidence type="ECO:0000256" key="3">
    <source>
        <dbReference type="ARBA" id="ARBA00023125"/>
    </source>
</evidence>
<dbReference type="GO" id="GO:0003677">
    <property type="term" value="F:DNA binding"/>
    <property type="evidence" value="ECO:0007669"/>
    <property type="project" value="UniProtKB-KW"/>
</dbReference>
<dbReference type="Gramene" id="TraesARI3A03G01462700.1">
    <property type="protein sequence ID" value="TraesARI3A03G01462700.1.CDS1"/>
    <property type="gene ID" value="TraesARI3A03G01462700"/>
</dbReference>
<dbReference type="OMA" id="NEANAHG"/>
<dbReference type="AlphaFoldDB" id="A0A3B6EKV8"/>
<dbReference type="RefSeq" id="XP_044337216.1">
    <property type="nucleotide sequence ID" value="XM_044481281.1"/>
</dbReference>
<dbReference type="FunFam" id="3.30.730.10:FF:000001">
    <property type="entry name" value="Ethylene-responsive transcription factor 2"/>
    <property type="match status" value="1"/>
</dbReference>
<dbReference type="EnsemblPlants" id="TraesCS3A02G291400.1">
    <property type="protein sequence ID" value="TraesCS3A02G291400.1.cds1"/>
    <property type="gene ID" value="TraesCS3A02G291400"/>
</dbReference>
<dbReference type="SMR" id="A0A3B6EKV8"/>
<dbReference type="GeneID" id="123058573"/>
<dbReference type="OrthoDB" id="1920638at2759"/>
<accession>A0A3B6EKV8</accession>
<dbReference type="Gramene" id="TraesJAG3A03G01450410.1">
    <property type="protein sequence ID" value="TraesJAG3A03G01450410.1.CDS1"/>
    <property type="gene ID" value="TraesJAG3A03G01450410"/>
</dbReference>
<evidence type="ECO:0000256" key="4">
    <source>
        <dbReference type="ARBA" id="ARBA00023163"/>
    </source>
</evidence>
<dbReference type="CDD" id="cd00018">
    <property type="entry name" value="AP2"/>
    <property type="match status" value="1"/>
</dbReference>
<evidence type="ECO:0000259" key="7">
    <source>
        <dbReference type="PROSITE" id="PS51032"/>
    </source>
</evidence>
<dbReference type="Pfam" id="PF00847">
    <property type="entry name" value="AP2"/>
    <property type="match status" value="1"/>
</dbReference>
<dbReference type="Gramene" id="TraesMAC3A03G01439480.1">
    <property type="protein sequence ID" value="TraesMAC3A03G01439480.1.CDS1"/>
    <property type="gene ID" value="TraesMAC3A03G01439480"/>
</dbReference>
<dbReference type="SMART" id="SM00380">
    <property type="entry name" value="AP2"/>
    <property type="match status" value="1"/>
</dbReference>
<keyword evidence="3" id="KW-0238">DNA-binding</keyword>
<gene>
    <name evidence="8" type="primary">LOC123058573</name>
</gene>
<dbReference type="GO" id="GO:0005634">
    <property type="term" value="C:nucleus"/>
    <property type="evidence" value="ECO:0007669"/>
    <property type="project" value="UniProtKB-SubCell"/>
</dbReference>
<dbReference type="GO" id="GO:0009873">
    <property type="term" value="P:ethylene-activated signaling pathway"/>
    <property type="evidence" value="ECO:0007669"/>
    <property type="project" value="InterPro"/>
</dbReference>
<dbReference type="Proteomes" id="UP000019116">
    <property type="component" value="Chromosome 3A"/>
</dbReference>
<dbReference type="PROSITE" id="PS51032">
    <property type="entry name" value="AP2_ERF"/>
    <property type="match status" value="1"/>
</dbReference>
<dbReference type="Gramene" id="TraesCS3A02G291400.1">
    <property type="protein sequence ID" value="TraesCS3A02G291400.1.cds1"/>
    <property type="gene ID" value="TraesCS3A02G291400"/>
</dbReference>
<feature type="domain" description="AP2/ERF" evidence="7">
    <location>
        <begin position="111"/>
        <end position="169"/>
    </location>
</feature>
<keyword evidence="5" id="KW-0539">Nucleus</keyword>
<dbReference type="Gramene" id="TraesNOR3A03G01462290.1">
    <property type="protein sequence ID" value="TraesNOR3A03G01462290.1.CDS1"/>
    <property type="gene ID" value="TraesNOR3A03G01462290"/>
</dbReference>
<reference evidence="8" key="1">
    <citation type="submission" date="2018-08" db="EMBL/GenBank/DDBJ databases">
        <authorList>
            <person name="Rossello M."/>
        </authorList>
    </citation>
    <scope>NUCLEOTIDE SEQUENCE [LARGE SCALE GENOMIC DNA]</scope>
    <source>
        <strain evidence="8">cv. Chinese Spring</strain>
    </source>
</reference>
<keyword evidence="4" id="KW-0804">Transcription</keyword>
<proteinExistence type="predicted"/>
<dbReference type="Gene3D" id="3.30.730.10">
    <property type="entry name" value="AP2/ERF domain"/>
    <property type="match status" value="1"/>
</dbReference>
<dbReference type="Gramene" id="TraesSYM3A03G01464080.1">
    <property type="protein sequence ID" value="TraesSYM3A03G01464080.1.CDS1"/>
    <property type="gene ID" value="TraesSYM3A03G01464080"/>
</dbReference>
<dbReference type="GO" id="GO:0003700">
    <property type="term" value="F:DNA-binding transcription factor activity"/>
    <property type="evidence" value="ECO:0007669"/>
    <property type="project" value="InterPro"/>
</dbReference>
<dbReference type="SUPFAM" id="SSF54171">
    <property type="entry name" value="DNA-binding domain"/>
    <property type="match status" value="1"/>
</dbReference>
<dbReference type="PANTHER" id="PTHR31190:SF173">
    <property type="entry name" value="PATHOGENESIS-RELATED GENES TRANSCRIPTIONAL ACTIVATOR PTI5"/>
    <property type="match status" value="1"/>
</dbReference>
<protein>
    <recommendedName>
        <fullName evidence="7">AP2/ERF domain-containing protein</fullName>
    </recommendedName>
</protein>
<dbReference type="InterPro" id="IPR044808">
    <property type="entry name" value="ERF_plant"/>
</dbReference>
<name>A0A3B6EKV8_WHEAT</name>
<dbReference type="InterPro" id="IPR036955">
    <property type="entry name" value="AP2/ERF_dom_sf"/>
</dbReference>
<dbReference type="STRING" id="4565.A0A3B6EKV8"/>
<organism evidence="8">
    <name type="scientific">Triticum aestivum</name>
    <name type="common">Wheat</name>
    <dbReference type="NCBI Taxonomy" id="4565"/>
    <lineage>
        <taxon>Eukaryota</taxon>
        <taxon>Viridiplantae</taxon>
        <taxon>Streptophyta</taxon>
        <taxon>Embryophyta</taxon>
        <taxon>Tracheophyta</taxon>
        <taxon>Spermatophyta</taxon>
        <taxon>Magnoliopsida</taxon>
        <taxon>Liliopsida</taxon>
        <taxon>Poales</taxon>
        <taxon>Poaceae</taxon>
        <taxon>BOP clade</taxon>
        <taxon>Pooideae</taxon>
        <taxon>Triticodae</taxon>
        <taxon>Triticeae</taxon>
        <taxon>Triticinae</taxon>
        <taxon>Triticum</taxon>
    </lineage>
</organism>
<evidence type="ECO:0000313" key="8">
    <source>
        <dbReference type="EnsemblPlants" id="TraesCS3A02G291400.1.cds1"/>
    </source>
</evidence>
<keyword evidence="9" id="KW-1185">Reference proteome</keyword>
<evidence type="ECO:0000256" key="5">
    <source>
        <dbReference type="ARBA" id="ARBA00023242"/>
    </source>
</evidence>
<dbReference type="Gramene" id="TraesCS3A03G0725700.1">
    <property type="protein sequence ID" value="TraesCS3A03G0725700.1.CDS1"/>
    <property type="gene ID" value="TraesCS3A03G0725700"/>
</dbReference>
<dbReference type="PRINTS" id="PR00367">
    <property type="entry name" value="ETHRSPELEMNT"/>
</dbReference>
<dbReference type="Gramene" id="TraesJUL3A03G01453840.1">
    <property type="protein sequence ID" value="TraesJUL3A03G01453840.1.CDS1"/>
    <property type="gene ID" value="TraesJUL3A03G01453840"/>
</dbReference>